<comment type="caution">
    <text evidence="1">The sequence shown here is derived from an EMBL/GenBank/DDBJ whole genome shotgun (WGS) entry which is preliminary data.</text>
</comment>
<accession>A0A8J2PFS5</accession>
<dbReference type="AlphaFoldDB" id="A0A8J2PFS5"/>
<name>A0A8J2PFS5_9HEXA</name>
<keyword evidence="2" id="KW-1185">Reference proteome</keyword>
<dbReference type="Proteomes" id="UP000708208">
    <property type="component" value="Unassembled WGS sequence"/>
</dbReference>
<organism evidence="1 2">
    <name type="scientific">Allacma fusca</name>
    <dbReference type="NCBI Taxonomy" id="39272"/>
    <lineage>
        <taxon>Eukaryota</taxon>
        <taxon>Metazoa</taxon>
        <taxon>Ecdysozoa</taxon>
        <taxon>Arthropoda</taxon>
        <taxon>Hexapoda</taxon>
        <taxon>Collembola</taxon>
        <taxon>Symphypleona</taxon>
        <taxon>Sminthuridae</taxon>
        <taxon>Allacma</taxon>
    </lineage>
</organism>
<gene>
    <name evidence="1" type="ORF">AFUS01_LOCUS23646</name>
</gene>
<evidence type="ECO:0000313" key="1">
    <source>
        <dbReference type="EMBL" id="CAG7784994.1"/>
    </source>
</evidence>
<proteinExistence type="predicted"/>
<dbReference type="EMBL" id="CAJVCH010286856">
    <property type="protein sequence ID" value="CAG7784994.1"/>
    <property type="molecule type" value="Genomic_DNA"/>
</dbReference>
<protein>
    <submittedName>
        <fullName evidence="1">Uncharacterized protein</fullName>
    </submittedName>
</protein>
<reference evidence="1" key="1">
    <citation type="submission" date="2021-06" db="EMBL/GenBank/DDBJ databases">
        <authorList>
            <person name="Hodson N. C."/>
            <person name="Mongue J. A."/>
            <person name="Jaron S. K."/>
        </authorList>
    </citation>
    <scope>NUCLEOTIDE SEQUENCE</scope>
</reference>
<sequence>VVGPEERLFIANPLHNTAQSKPSLDLLRPQPGNVEGFHNDLLRGVNV</sequence>
<feature type="non-terminal residue" evidence="1">
    <location>
        <position position="1"/>
    </location>
</feature>
<evidence type="ECO:0000313" key="2">
    <source>
        <dbReference type="Proteomes" id="UP000708208"/>
    </source>
</evidence>